<gene>
    <name evidence="1" type="ORF">tloyanaT_08080</name>
</gene>
<name>A0ABQ6HCE3_9GAMM</name>
<comment type="caution">
    <text evidence="1">The sequence shown here is derived from an EMBL/GenBank/DDBJ whole genome shotgun (WGS) entry which is preliminary data.</text>
</comment>
<keyword evidence="2" id="KW-1185">Reference proteome</keyword>
<dbReference type="Proteomes" id="UP001157134">
    <property type="component" value="Unassembled WGS sequence"/>
</dbReference>
<sequence length="923" mass="106091">MQPISENSALKAFWEDQNQKLLSDERFLSQYGNLFSEKLYFKNNKGTKSELDFSVFEQPHLKIEKVANLTVSGESYPLTMTEYAKLSLINSIMGKRSISPAISYRFTMQLAGFLHYQGQKSLSIDNIEAFHHNFLSQTFNGKGMFTCLQAPAFRSTYGIFNFVESRNSLQALGVSGLIDIGLTRKMHDKALDNACQTVMGIAINEYKKGGSYNFLTLEIGQYYIDHMRRVYEDDYFYSLVCRRAIEVVYKKIGMVEGQSHGSINSWRNVLLDTIRGTYKLNKKRNTVGLNSDSLNSTMMSALFNEYQHFFEKVQSLREENIYEVIKTLGLELRFDALEVIRILMLQKYYPYEASKKPEAVWCNYLSSLNNTHVSSEKFCQTTAEDIYILMRNIIEKQRLDEKAFMKSLNHWYIALMVDKNARGIVDFISETNRVSDAMTCLLMSWLGYRKSEFGFPLSAIHAESNLDILDNSHVPFRFKLKWVVPKTNGTTKLDREITSQCYQVAAQLDEFHQPPEGAPCLYKEKFATSNKSEVYTESRVKSNWSNFVWQYKPFKQVIELQRLSQIDKEELTPAEKEALNELSQLYNLSSARAQHLLETCKELRRDIVILNCTYVAGARSLARFKVSLLEYQRAGNITDVEHRAVVENYLSDDTKAWLREEKSNLDKKAMMDIFKEMLQGVRYPTPHAFRHIWAEAVLMRYQGDVGAAIRHQFCHLDDSFFMAYLRNKEARDLLSVARPKILNSIVDTLLIDSKQIGRKYIGGFARFVGKTVGITNAITPSELRALKEKIAGRVISLNSAQYATCAPREGGESRAKCSEFGEINPHNAKPSFCLDCTNALITEGNLRGIWEVIQPFIKESLNEDVMGFMVEHHLPTMRSAEKRIGEFQSNYNGEQITKMLGWIRKAIDNIEKKLNEEECLYAC</sequence>
<evidence type="ECO:0000313" key="1">
    <source>
        <dbReference type="EMBL" id="GLX84556.1"/>
    </source>
</evidence>
<evidence type="ECO:0000313" key="2">
    <source>
        <dbReference type="Proteomes" id="UP001157134"/>
    </source>
</evidence>
<reference evidence="1 2" key="1">
    <citation type="submission" date="2023-03" db="EMBL/GenBank/DDBJ databases">
        <title>Thalassotalea loyana LMG 22536T draft genome sequence.</title>
        <authorList>
            <person name="Sawabe T."/>
        </authorList>
    </citation>
    <scope>NUCLEOTIDE SEQUENCE [LARGE SCALE GENOMIC DNA]</scope>
    <source>
        <strain evidence="1 2">LMG 22536</strain>
    </source>
</reference>
<proteinExistence type="predicted"/>
<evidence type="ECO:0008006" key="3">
    <source>
        <dbReference type="Google" id="ProtNLM"/>
    </source>
</evidence>
<organism evidence="1 2">
    <name type="scientific">Thalassotalea loyana</name>
    <dbReference type="NCBI Taxonomy" id="280483"/>
    <lineage>
        <taxon>Bacteria</taxon>
        <taxon>Pseudomonadati</taxon>
        <taxon>Pseudomonadota</taxon>
        <taxon>Gammaproteobacteria</taxon>
        <taxon>Alteromonadales</taxon>
        <taxon>Colwelliaceae</taxon>
        <taxon>Thalassotalea</taxon>
    </lineage>
</organism>
<dbReference type="EMBL" id="BSSV01000001">
    <property type="protein sequence ID" value="GLX84556.1"/>
    <property type="molecule type" value="Genomic_DNA"/>
</dbReference>
<accession>A0ABQ6HCE3</accession>
<protein>
    <recommendedName>
        <fullName evidence="3">Tyr recombinase domain-containing protein</fullName>
    </recommendedName>
</protein>
<dbReference type="RefSeq" id="WP_284296146.1">
    <property type="nucleotide sequence ID" value="NZ_BSSV01000001.1"/>
</dbReference>